<dbReference type="InterPro" id="IPR014030">
    <property type="entry name" value="Ketoacyl_synth_N"/>
</dbReference>
<evidence type="ECO:0000256" key="2">
    <source>
        <dbReference type="ARBA" id="ARBA00022679"/>
    </source>
</evidence>
<dbReference type="PANTHER" id="PTHR11712">
    <property type="entry name" value="POLYKETIDE SYNTHASE-RELATED"/>
    <property type="match status" value="1"/>
</dbReference>
<keyword evidence="6" id="KW-0012">Acyltransferase</keyword>
<evidence type="ECO:0000313" key="7">
    <source>
        <dbReference type="Proteomes" id="UP000238823"/>
    </source>
</evidence>
<keyword evidence="2 3" id="KW-0808">Transferase</keyword>
<dbReference type="SMART" id="SM00825">
    <property type="entry name" value="PKS_KS"/>
    <property type="match status" value="1"/>
</dbReference>
<reference evidence="6 7" key="1">
    <citation type="submission" date="2018-03" db="EMBL/GenBank/DDBJ databases">
        <title>Draft Genome Sequences of the Obligatory Marine Myxobacteria Enhygromyxa salina SWB007.</title>
        <authorList>
            <person name="Poehlein A."/>
            <person name="Moghaddam J.A."/>
            <person name="Harms H."/>
            <person name="Alanjari M."/>
            <person name="Koenig G.M."/>
            <person name="Daniel R."/>
            <person name="Schaeberle T.F."/>
        </authorList>
    </citation>
    <scope>NUCLEOTIDE SEQUENCE [LARGE SCALE GENOMIC DNA]</scope>
    <source>
        <strain evidence="6 7">SWB007</strain>
    </source>
</reference>
<dbReference type="InterPro" id="IPR016039">
    <property type="entry name" value="Thiolase-like"/>
</dbReference>
<comment type="caution">
    <text evidence="6">The sequence shown here is derived from an EMBL/GenBank/DDBJ whole genome shotgun (WGS) entry which is preliminary data.</text>
</comment>
<dbReference type="Gene3D" id="3.40.47.10">
    <property type="match status" value="2"/>
</dbReference>
<dbReference type="RefSeq" id="WP_106089251.1">
    <property type="nucleotide sequence ID" value="NZ_PVNL01000045.1"/>
</dbReference>
<feature type="domain" description="Ketosynthase family 3 (KS3)" evidence="5">
    <location>
        <begin position="1"/>
        <end position="369"/>
    </location>
</feature>
<dbReference type="PROSITE" id="PS52004">
    <property type="entry name" value="KS3_2"/>
    <property type="match status" value="1"/>
</dbReference>
<dbReference type="InterPro" id="IPR014031">
    <property type="entry name" value="Ketoacyl_synth_C"/>
</dbReference>
<protein>
    <submittedName>
        <fullName evidence="6">3-oxoacyl-[acyl-carrier-protein] synthase 2</fullName>
        <ecNumber evidence="6">2.3.1.179</ecNumber>
    </submittedName>
</protein>
<dbReference type="Pfam" id="PF02801">
    <property type="entry name" value="Ketoacyl-synt_C"/>
    <property type="match status" value="1"/>
</dbReference>
<comment type="similarity">
    <text evidence="1 3">Belongs to the thiolase-like superfamily. Beta-ketoacyl-ACP synthases family.</text>
</comment>
<proteinExistence type="inferred from homology"/>
<dbReference type="GO" id="GO:0004315">
    <property type="term" value="F:3-oxoacyl-[acyl-carrier-protein] synthase activity"/>
    <property type="evidence" value="ECO:0007669"/>
    <property type="project" value="UniProtKB-EC"/>
</dbReference>
<dbReference type="AlphaFoldDB" id="A0A2S9YSM3"/>
<organism evidence="6 7">
    <name type="scientific">Enhygromyxa salina</name>
    <dbReference type="NCBI Taxonomy" id="215803"/>
    <lineage>
        <taxon>Bacteria</taxon>
        <taxon>Pseudomonadati</taxon>
        <taxon>Myxococcota</taxon>
        <taxon>Polyangia</taxon>
        <taxon>Nannocystales</taxon>
        <taxon>Nannocystaceae</taxon>
        <taxon>Enhygromyxa</taxon>
    </lineage>
</organism>
<dbReference type="OrthoDB" id="9808669at2"/>
<name>A0A2S9YSM3_9BACT</name>
<gene>
    <name evidence="6" type="primary">fabF_2</name>
    <name evidence="6" type="ORF">ENSA7_22240</name>
</gene>
<evidence type="ECO:0000256" key="3">
    <source>
        <dbReference type="RuleBase" id="RU003694"/>
    </source>
</evidence>
<dbReference type="Proteomes" id="UP000238823">
    <property type="component" value="Unassembled WGS sequence"/>
</dbReference>
<dbReference type="EC" id="2.3.1.179" evidence="6"/>
<dbReference type="InterPro" id="IPR020841">
    <property type="entry name" value="PKS_Beta-ketoAc_synthase_dom"/>
</dbReference>
<evidence type="ECO:0000256" key="4">
    <source>
        <dbReference type="SAM" id="MobiDB-lite"/>
    </source>
</evidence>
<dbReference type="GO" id="GO:0006633">
    <property type="term" value="P:fatty acid biosynthetic process"/>
    <property type="evidence" value="ECO:0007669"/>
    <property type="project" value="TreeGrafter"/>
</dbReference>
<feature type="region of interest" description="Disordered" evidence="4">
    <location>
        <begin position="201"/>
        <end position="235"/>
    </location>
</feature>
<dbReference type="PANTHER" id="PTHR11712:SF347">
    <property type="entry name" value="BETA KETOACYL-ACYL CARRIER PROTEIN SYNTHASE"/>
    <property type="match status" value="1"/>
</dbReference>
<sequence length="642" mass="64740">MTRVWITGAGIVCGAGGSAAEVWAAMCSGVTAIGPVRRFSVPPGRNAWVASAAIEPTLKHTVAPDQSAAQLCLAMARHAAGQAAADLVPSGRAETALVWASNVEDHHMLMAELAATLADELGLDGPRLGVSVACASATLAVGIGARLVASGDAARVLVVASDVITPRVIAGFDQLGLLAETPCVPFSSLIGTSLGEGAGALLLESSPGPSGQGEGLRVSGWGSANDAHHPTQPHPGGDGVARALESALALAGCDPSLVAHVSAHGTGTAANDGAEWVGLSRALAGQGVAVSSLKSLVGHTQGACGLVELVASLIALEHDAHPPTIGFTQPRPGAPPDVVGPRPRVGGPRTLVSVNAGFGGSNAALVVTREPAMADSELARREVYICGAAVVDPTQVASLDLCRAVRGVDLRPLGTWTVALCVALGEALRAAGLRPSRRDPTGLFVGQAQVSLAQTQLLATEYAREGLYGASANIFTETFLGHPASACASALGLRGPFGVTTEGRCAGLVALVHAVEAAREGAARTMLAGELCGDLEHAHAVGLALDVAPRAGRVVRVVAHALAPATAGDQARRQVLERAGWDAASVEPSLYTGHEQPPLSQAAVARACSAIRAGEIERALIVDQHRGALACAIALEAHDVSS</sequence>
<evidence type="ECO:0000256" key="1">
    <source>
        <dbReference type="ARBA" id="ARBA00008467"/>
    </source>
</evidence>
<dbReference type="EMBL" id="PVNL01000045">
    <property type="protein sequence ID" value="PRQ08070.1"/>
    <property type="molecule type" value="Genomic_DNA"/>
</dbReference>
<dbReference type="SUPFAM" id="SSF53901">
    <property type="entry name" value="Thiolase-like"/>
    <property type="match status" value="3"/>
</dbReference>
<evidence type="ECO:0000259" key="5">
    <source>
        <dbReference type="PROSITE" id="PS52004"/>
    </source>
</evidence>
<dbReference type="Pfam" id="PF00109">
    <property type="entry name" value="ketoacyl-synt"/>
    <property type="match status" value="2"/>
</dbReference>
<dbReference type="InterPro" id="IPR000794">
    <property type="entry name" value="Beta-ketoacyl_synthase"/>
</dbReference>
<evidence type="ECO:0000313" key="6">
    <source>
        <dbReference type="EMBL" id="PRQ08070.1"/>
    </source>
</evidence>
<accession>A0A2S9YSM3</accession>